<gene>
    <name evidence="2" type="ORF">EJP82_03460</name>
</gene>
<dbReference type="Pfam" id="PF00534">
    <property type="entry name" value="Glycos_transf_1"/>
    <property type="match status" value="1"/>
</dbReference>
<proteinExistence type="predicted"/>
<name>A0A3S1DZ65_9BACL</name>
<dbReference type="EMBL" id="RZNY01000002">
    <property type="protein sequence ID" value="RUT48354.1"/>
    <property type="molecule type" value="Genomic_DNA"/>
</dbReference>
<feature type="domain" description="Glycosyl transferase family 1" evidence="1">
    <location>
        <begin position="147"/>
        <end position="288"/>
    </location>
</feature>
<keyword evidence="3" id="KW-1185">Reference proteome</keyword>
<accession>A0A3S1DZ65</accession>
<dbReference type="PANTHER" id="PTHR46656:SF3">
    <property type="entry name" value="PUTATIVE-RELATED"/>
    <property type="match status" value="1"/>
</dbReference>
<comment type="caution">
    <text evidence="2">The sequence shown here is derived from an EMBL/GenBank/DDBJ whole genome shotgun (WGS) entry which is preliminary data.</text>
</comment>
<evidence type="ECO:0000259" key="1">
    <source>
        <dbReference type="Pfam" id="PF00534"/>
    </source>
</evidence>
<evidence type="ECO:0000313" key="2">
    <source>
        <dbReference type="EMBL" id="RUT48354.1"/>
    </source>
</evidence>
<keyword evidence="2" id="KW-0808">Transferase</keyword>
<reference evidence="2 3" key="1">
    <citation type="submission" date="2018-12" db="EMBL/GenBank/DDBJ databases">
        <authorList>
            <person name="Sun L."/>
            <person name="Chen Z."/>
        </authorList>
    </citation>
    <scope>NUCLEOTIDE SEQUENCE [LARGE SCALE GENOMIC DNA]</scope>
    <source>
        <strain evidence="2 3">DSM 15890</strain>
    </source>
</reference>
<dbReference type="CDD" id="cd03801">
    <property type="entry name" value="GT4_PimA-like"/>
    <property type="match status" value="1"/>
</dbReference>
<dbReference type="Proteomes" id="UP000279446">
    <property type="component" value="Unassembled WGS sequence"/>
</dbReference>
<dbReference type="PANTHER" id="PTHR46656">
    <property type="entry name" value="PUTATIVE-RELATED"/>
    <property type="match status" value="1"/>
</dbReference>
<dbReference type="OrthoDB" id="440232at2"/>
<dbReference type="AlphaFoldDB" id="A0A3S1DZ65"/>
<evidence type="ECO:0000313" key="3">
    <source>
        <dbReference type="Proteomes" id="UP000279446"/>
    </source>
</evidence>
<dbReference type="InterPro" id="IPR001296">
    <property type="entry name" value="Glyco_trans_1"/>
</dbReference>
<dbReference type="GO" id="GO:0016757">
    <property type="term" value="F:glycosyltransferase activity"/>
    <property type="evidence" value="ECO:0007669"/>
    <property type="project" value="InterPro"/>
</dbReference>
<protein>
    <submittedName>
        <fullName evidence="2">Glycosyltransferase</fullName>
    </submittedName>
</protein>
<dbReference type="SUPFAM" id="SSF53756">
    <property type="entry name" value="UDP-Glycosyltransferase/glycogen phosphorylase"/>
    <property type="match status" value="1"/>
</dbReference>
<dbReference type="Gene3D" id="3.40.50.2000">
    <property type="entry name" value="Glycogen Phosphorylase B"/>
    <property type="match status" value="1"/>
</dbReference>
<sequence>MPANKKDKTSSYKVVWKGPVNRASGLGIASREYVKALRQQGVNTTVREVRSREPQTSKKQKVLIYHYSPNTLNIRKEREQFKTIIINTVWETTRIPSRWIKPINQVDAVCVPSLQNKQAMRNSGIRIPVYIVPHGVNARKFTPRMKKQPSKKTNDKFVFISIFGFQHRKNPEALLKAYWEEFTATDNVLLIIKTNGYASYENERWIRNRIQAYKDRLNIRKSTAPIQIIAQHLNSNSLRSIYAQGHAFVLPTRGEGVGLPFLESLASGVPVITTGWGGHMDFLTSNNSFLVQYKMRPPIIGMNRKSSISRQFRHLFSEKGQLWAEPDIGSLKMQMRKAYENPLLCKLKGQRARHDALNLSWNRAGFSLKKAIEKTIRIK</sequence>
<organism evidence="2 3">
    <name type="scientific">Paenibacillus anaericanus</name>
    <dbReference type="NCBI Taxonomy" id="170367"/>
    <lineage>
        <taxon>Bacteria</taxon>
        <taxon>Bacillati</taxon>
        <taxon>Bacillota</taxon>
        <taxon>Bacilli</taxon>
        <taxon>Bacillales</taxon>
        <taxon>Paenibacillaceae</taxon>
        <taxon>Paenibacillus</taxon>
    </lineage>
</organism>